<feature type="region of interest" description="Disordered" evidence="2">
    <location>
        <begin position="128"/>
        <end position="209"/>
    </location>
</feature>
<feature type="compositionally biased region" description="Polar residues" evidence="2">
    <location>
        <begin position="154"/>
        <end position="175"/>
    </location>
</feature>
<dbReference type="AlphaFoldDB" id="A0A9N9N211"/>
<keyword evidence="3" id="KW-0812">Transmembrane</keyword>
<reference evidence="4" key="2">
    <citation type="submission" date="2022-10" db="EMBL/GenBank/DDBJ databases">
        <authorList>
            <consortium name="ENA_rothamsted_submissions"/>
            <consortium name="culmorum"/>
            <person name="King R."/>
        </authorList>
    </citation>
    <scope>NUCLEOTIDE SEQUENCE</scope>
</reference>
<dbReference type="InterPro" id="IPR038791">
    <property type="entry name" value="Cfap97/Hemingway"/>
</dbReference>
<keyword evidence="3" id="KW-1133">Transmembrane helix</keyword>
<feature type="region of interest" description="Disordered" evidence="2">
    <location>
        <begin position="241"/>
        <end position="278"/>
    </location>
</feature>
<evidence type="ECO:0000313" key="5">
    <source>
        <dbReference type="Proteomes" id="UP001153714"/>
    </source>
</evidence>
<reference evidence="4" key="1">
    <citation type="submission" date="2021-12" db="EMBL/GenBank/DDBJ databases">
        <authorList>
            <person name="King R."/>
        </authorList>
    </citation>
    <scope>NUCLEOTIDE SEQUENCE</scope>
</reference>
<dbReference type="Proteomes" id="UP001153714">
    <property type="component" value="Chromosome 1"/>
</dbReference>
<accession>A0A9N9N211</accession>
<feature type="compositionally biased region" description="Low complexity" evidence="2">
    <location>
        <begin position="177"/>
        <end position="191"/>
    </location>
</feature>
<dbReference type="Pfam" id="PF13879">
    <property type="entry name" value="Hmw_CFAP97"/>
    <property type="match status" value="1"/>
</dbReference>
<keyword evidence="3" id="KW-0472">Membrane</keyword>
<organism evidence="4 5">
    <name type="scientific">Diatraea saccharalis</name>
    <name type="common">sugarcane borer</name>
    <dbReference type="NCBI Taxonomy" id="40085"/>
    <lineage>
        <taxon>Eukaryota</taxon>
        <taxon>Metazoa</taxon>
        <taxon>Ecdysozoa</taxon>
        <taxon>Arthropoda</taxon>
        <taxon>Hexapoda</taxon>
        <taxon>Insecta</taxon>
        <taxon>Pterygota</taxon>
        <taxon>Neoptera</taxon>
        <taxon>Endopterygota</taxon>
        <taxon>Lepidoptera</taxon>
        <taxon>Glossata</taxon>
        <taxon>Ditrysia</taxon>
        <taxon>Pyraloidea</taxon>
        <taxon>Crambidae</taxon>
        <taxon>Crambinae</taxon>
        <taxon>Diatraea</taxon>
    </lineage>
</organism>
<protein>
    <recommendedName>
        <fullName evidence="6">Cilia- and flagella-associated protein 97</fullName>
    </recommendedName>
</protein>
<evidence type="ECO:0000256" key="1">
    <source>
        <dbReference type="ARBA" id="ARBA00008315"/>
    </source>
</evidence>
<evidence type="ECO:0008006" key="6">
    <source>
        <dbReference type="Google" id="ProtNLM"/>
    </source>
</evidence>
<evidence type="ECO:0000313" key="4">
    <source>
        <dbReference type="EMBL" id="CAG9782500.1"/>
    </source>
</evidence>
<dbReference type="InterPro" id="IPR029488">
    <property type="entry name" value="Hmw/CFAP97"/>
</dbReference>
<keyword evidence="5" id="KW-1185">Reference proteome</keyword>
<evidence type="ECO:0000256" key="2">
    <source>
        <dbReference type="SAM" id="MobiDB-lite"/>
    </source>
</evidence>
<dbReference type="GO" id="GO:0007283">
    <property type="term" value="P:spermatogenesis"/>
    <property type="evidence" value="ECO:0007669"/>
    <property type="project" value="TreeGrafter"/>
</dbReference>
<feature type="compositionally biased region" description="Acidic residues" evidence="2">
    <location>
        <begin position="137"/>
        <end position="153"/>
    </location>
</feature>
<comment type="similarity">
    <text evidence="1">Belongs to the CFAP97 family.</text>
</comment>
<feature type="transmembrane region" description="Helical" evidence="3">
    <location>
        <begin position="21"/>
        <end position="42"/>
    </location>
</feature>
<dbReference type="EMBL" id="OU893332">
    <property type="protein sequence ID" value="CAG9782500.1"/>
    <property type="molecule type" value="Genomic_DNA"/>
</dbReference>
<gene>
    <name evidence="4" type="ORF">DIATSA_LOCUS749</name>
</gene>
<dbReference type="OrthoDB" id="515313at2759"/>
<evidence type="ECO:0000256" key="3">
    <source>
        <dbReference type="SAM" id="Phobius"/>
    </source>
</evidence>
<sequence>MRIFVALIKLFLYRHNNFNMAYCFLIALARLCKCISFFTFIASNKHSNSTLDRTMSRRESNVDTGGYIDAEYSSGDSNRLKTKQYQEENNNEVNELSKELSEMGCIVDVVKSPPNICVETCVYDSDNEAEKSKSVEEDAYSDEFEEDKSDGEESIQSVKSQAKSASENNKSQMVVPSSIKLSKSQSSMSHKAPASVSGRSTSDFGSVSVPPTRRINMSFTNERLREIERHNHILLTKILSARNNKKSSIPGRDQPPRRPAPSAAVMRKNQQRQIDRDNMILLKKIQRAKSSVSSVRR</sequence>
<name>A0A9N9N211_9NEOP</name>
<dbReference type="PANTHER" id="PTHR23035:SF1">
    <property type="entry name" value="CILIA- AND FLAGELLA-ASSOCIATED PROTEIN 97"/>
    <property type="match status" value="1"/>
</dbReference>
<dbReference type="PANTHER" id="PTHR23035">
    <property type="entry name" value="CILIA- AND FLAGELLA-ASSOCIATED PROTEIN 97-RELATED"/>
    <property type="match status" value="1"/>
</dbReference>
<proteinExistence type="inferred from homology"/>